<evidence type="ECO:0000256" key="2">
    <source>
        <dbReference type="SAM" id="Phobius"/>
    </source>
</evidence>
<evidence type="ECO:0000259" key="3">
    <source>
        <dbReference type="Pfam" id="PF05569"/>
    </source>
</evidence>
<evidence type="ECO:0000313" key="5">
    <source>
        <dbReference type="Proteomes" id="UP000192333"/>
    </source>
</evidence>
<feature type="transmembrane region" description="Helical" evidence="2">
    <location>
        <begin position="12"/>
        <end position="38"/>
    </location>
</feature>
<dbReference type="PANTHER" id="PTHR34978">
    <property type="entry name" value="POSSIBLE SENSOR-TRANSDUCER PROTEIN BLAR"/>
    <property type="match status" value="1"/>
</dbReference>
<dbReference type="OrthoDB" id="15218at2"/>
<protein>
    <submittedName>
        <fullName evidence="4">Signal transducer regulating beta-lactamase production, contains metallopeptidase domain</fullName>
    </submittedName>
</protein>
<dbReference type="InterPro" id="IPR008756">
    <property type="entry name" value="Peptidase_M56"/>
</dbReference>
<dbReference type="STRING" id="758820.SAMN00777080_0233"/>
<dbReference type="CDD" id="cd07341">
    <property type="entry name" value="M56_BlaR1_MecR1_like"/>
    <property type="match status" value="1"/>
</dbReference>
<feature type="region of interest" description="Disordered" evidence="1">
    <location>
        <begin position="641"/>
        <end position="670"/>
    </location>
</feature>
<reference evidence="5" key="1">
    <citation type="submission" date="2017-04" db="EMBL/GenBank/DDBJ databases">
        <authorList>
            <person name="Varghese N."/>
            <person name="Submissions S."/>
        </authorList>
    </citation>
    <scope>NUCLEOTIDE SEQUENCE [LARGE SCALE GENOMIC DNA]</scope>
    <source>
        <strain evidence="5">DSM 16537</strain>
    </source>
</reference>
<keyword evidence="5" id="KW-1185">Reference proteome</keyword>
<feature type="transmembrane region" description="Helical" evidence="2">
    <location>
        <begin position="50"/>
        <end position="72"/>
    </location>
</feature>
<dbReference type="PANTHER" id="PTHR34978:SF3">
    <property type="entry name" value="SLR0241 PROTEIN"/>
    <property type="match status" value="1"/>
</dbReference>
<sequence>MEILETVIPEKYLFALGWMIIHALWQIASLGLILWLLLKAFQSKSAAFKYRLSVGILFLVTTLAIGTFFYHIQDQPSAKEFAFNPTEMDHFLSQGVSVNSSNNNHYSVWQLLTKSIESWIPYMVQFWILGAMLFLVRFGASLADLRNISIKNHEQVDPEWMNIFQRQLGLLNLNNPIKLLKTIHLDMPVTYGIWKPVILIPASLFFQLSPAQLEAILAHELSHIKRYDYLVNLLQSFLEVVFFFHPVFWWINKTARELRENACDDMAIKMGILPKDLAHGLANVLNHSNKPAPEIALAAAKTKNPTLDRIKRIMGVKNSPIQPTTLTSITMMITLLIGATLMVGASDKKTVESWEDLMITSLTSKTIDSNWENGFQRLEQDTVTIKKEPNIVVDKTLHESQSIPELETIQKNLEENPFKELGMMLRDMDFGWAEFSNMPQIKIGSPLVPPMDFDSIPTLEFDEKMFEQMVPDSDFFKNVPTADLPMFDADLFNFSFDQNFFRNDTSKMTKEEIRKWKEKHQAEMEKWAEAQKEFHSKMEPKMKEFQDKMREWEKANEPKMQEFKLKMEEWQQEFQNNLQPKMEEYQAKMQEWQKANEPKMKEFELKMKAWQEENQPKIEEFQKKMEIWQQENQEKMKEFQMKMQEWQKENQEKMQQLEKSQKEKSKKEMD</sequence>
<keyword evidence="2" id="KW-0812">Transmembrane</keyword>
<feature type="transmembrane region" description="Helical" evidence="2">
    <location>
        <begin position="229"/>
        <end position="251"/>
    </location>
</feature>
<dbReference type="RefSeq" id="WP_084118567.1">
    <property type="nucleotide sequence ID" value="NZ_LT838813.1"/>
</dbReference>
<organism evidence="4 5">
    <name type="scientific">Aquiflexum balticum DSM 16537</name>
    <dbReference type="NCBI Taxonomy" id="758820"/>
    <lineage>
        <taxon>Bacteria</taxon>
        <taxon>Pseudomonadati</taxon>
        <taxon>Bacteroidota</taxon>
        <taxon>Cytophagia</taxon>
        <taxon>Cytophagales</taxon>
        <taxon>Cyclobacteriaceae</taxon>
        <taxon>Aquiflexum</taxon>
    </lineage>
</organism>
<dbReference type="InterPro" id="IPR052173">
    <property type="entry name" value="Beta-lactam_resp_regulator"/>
</dbReference>
<evidence type="ECO:0000256" key="1">
    <source>
        <dbReference type="SAM" id="MobiDB-lite"/>
    </source>
</evidence>
<keyword evidence="2" id="KW-1133">Transmembrane helix</keyword>
<feature type="transmembrane region" description="Helical" evidence="2">
    <location>
        <begin position="119"/>
        <end position="140"/>
    </location>
</feature>
<feature type="domain" description="Peptidase M56" evidence="3">
    <location>
        <begin position="28"/>
        <end position="270"/>
    </location>
</feature>
<proteinExistence type="predicted"/>
<evidence type="ECO:0000313" key="4">
    <source>
        <dbReference type="EMBL" id="SMD41703.1"/>
    </source>
</evidence>
<keyword evidence="2" id="KW-0472">Membrane</keyword>
<dbReference type="Gene3D" id="3.30.2010.10">
    <property type="entry name" value="Metalloproteases ('zincins'), catalytic domain"/>
    <property type="match status" value="1"/>
</dbReference>
<name>A0A1W2GYH3_9BACT</name>
<dbReference type="Pfam" id="PF05569">
    <property type="entry name" value="Peptidase_M56"/>
    <property type="match status" value="1"/>
</dbReference>
<dbReference type="EMBL" id="LT838813">
    <property type="protein sequence ID" value="SMD41703.1"/>
    <property type="molecule type" value="Genomic_DNA"/>
</dbReference>
<dbReference type="Proteomes" id="UP000192333">
    <property type="component" value="Chromosome I"/>
</dbReference>
<accession>A0A1W2GYH3</accession>
<gene>
    <name evidence="4" type="ORF">SAMN00777080_0233</name>
</gene>
<dbReference type="AlphaFoldDB" id="A0A1W2GYH3"/>